<gene>
    <name evidence="8" type="ORF">K503DRAFT_737361</name>
</gene>
<keyword evidence="2" id="KW-0808">Transferase</keyword>
<evidence type="ECO:0000256" key="2">
    <source>
        <dbReference type="ARBA" id="ARBA00022679"/>
    </source>
</evidence>
<dbReference type="PANTHER" id="PTHR45747:SF4">
    <property type="entry name" value="HISTONE-LYSINE N-METHYLTRANSFERASE E(Z)"/>
    <property type="match status" value="1"/>
</dbReference>
<evidence type="ECO:0000313" key="8">
    <source>
        <dbReference type="EMBL" id="OAX40547.1"/>
    </source>
</evidence>
<dbReference type="AlphaFoldDB" id="A0A1B7N6R7"/>
<dbReference type="OrthoDB" id="6141102at2759"/>
<sequence>MIDQLFDPALQDSELQVDNPTKPSLVITQYDAEGRGISYPIELEEISVDPTFEPHPPYESCPPINQSILPYHQSHETATFIPYADEDEFPVIDYLARFQYFAWEEDFDPDSEMIQIETARRLYSIHHISMKNIDRMGILKPLRESHNQGLLWEKFQRDFLRWPGRAFATEGDMPTSFEPAAGDLRGMLSSVLKTFCPNLNCLRTMCTTHTYSLSGSFGGARPKVTSQSMRLSEGEPCGEECFRLTDDSYLDKVYWENESDTETLKTILSISPDLLPCQLADLCFKPCREVFVQRSHIFPDHMVFDDDPAGDEMQKHRAGLKARKPRLHFEEDRAHASFVPLEPCNHKGPCIDAWCNCYLQKRRCQLACRCGIKCIRQYRGCTCKRCDFDCPCVAHSRECMPGLCKNCDARGATKKPCRNTRLQRNDAKMVEIKRATYGLGAFAAQDMKRGDYIGDYVGIFMTHDDTNSLDVVTKYSGRNYLFEVSPDMHELFDAARVGNPTRFLNHDTDANCDARVLLVNGEHHIGFYTIKAVARGEELFLNYGEQYWEEVNKRAAC</sequence>
<reference evidence="8 9" key="1">
    <citation type="submission" date="2016-06" db="EMBL/GenBank/DDBJ databases">
        <title>Comparative genomics of the ectomycorrhizal sister species Rhizopogon vinicolor and Rhizopogon vesiculosus (Basidiomycota: Boletales) reveals a divergence of the mating type B locus.</title>
        <authorList>
            <consortium name="DOE Joint Genome Institute"/>
            <person name="Mujic A.B."/>
            <person name="Kuo A."/>
            <person name="Tritt A."/>
            <person name="Lipzen A."/>
            <person name="Chen C."/>
            <person name="Johnson J."/>
            <person name="Sharma A."/>
            <person name="Barry K."/>
            <person name="Grigoriev I.V."/>
            <person name="Spatafora J.W."/>
        </authorList>
    </citation>
    <scope>NUCLEOTIDE SEQUENCE [LARGE SCALE GENOMIC DNA]</scope>
    <source>
        <strain evidence="8 9">AM-OR11-026</strain>
    </source>
</reference>
<organism evidence="8 9">
    <name type="scientific">Rhizopogon vinicolor AM-OR11-026</name>
    <dbReference type="NCBI Taxonomy" id="1314800"/>
    <lineage>
        <taxon>Eukaryota</taxon>
        <taxon>Fungi</taxon>
        <taxon>Dikarya</taxon>
        <taxon>Basidiomycota</taxon>
        <taxon>Agaricomycotina</taxon>
        <taxon>Agaricomycetes</taxon>
        <taxon>Agaricomycetidae</taxon>
        <taxon>Boletales</taxon>
        <taxon>Suillineae</taxon>
        <taxon>Rhizopogonaceae</taxon>
        <taxon>Rhizopogon</taxon>
    </lineage>
</organism>
<dbReference type="GO" id="GO:0031507">
    <property type="term" value="P:heterochromatin formation"/>
    <property type="evidence" value="ECO:0007669"/>
    <property type="project" value="TreeGrafter"/>
</dbReference>
<dbReference type="Proteomes" id="UP000092154">
    <property type="component" value="Unassembled WGS sequence"/>
</dbReference>
<keyword evidence="4" id="KW-0805">Transcription regulation</keyword>
<evidence type="ECO:0000256" key="5">
    <source>
        <dbReference type="ARBA" id="ARBA00023163"/>
    </source>
</evidence>
<protein>
    <submittedName>
        <fullName evidence="8">SET domain-containing protein</fullName>
    </submittedName>
</protein>
<dbReference type="GO" id="GO:0032259">
    <property type="term" value="P:methylation"/>
    <property type="evidence" value="ECO:0007669"/>
    <property type="project" value="UniProtKB-KW"/>
</dbReference>
<evidence type="ECO:0000259" key="6">
    <source>
        <dbReference type="PROSITE" id="PS50280"/>
    </source>
</evidence>
<evidence type="ECO:0000256" key="3">
    <source>
        <dbReference type="ARBA" id="ARBA00022691"/>
    </source>
</evidence>
<dbReference type="Gene3D" id="2.170.270.10">
    <property type="entry name" value="SET domain"/>
    <property type="match status" value="1"/>
</dbReference>
<dbReference type="EMBL" id="KV448208">
    <property type="protein sequence ID" value="OAX40547.1"/>
    <property type="molecule type" value="Genomic_DNA"/>
</dbReference>
<dbReference type="SMART" id="SM00317">
    <property type="entry name" value="SET"/>
    <property type="match status" value="1"/>
</dbReference>
<dbReference type="GO" id="GO:0035098">
    <property type="term" value="C:ESC/E(Z) complex"/>
    <property type="evidence" value="ECO:0007669"/>
    <property type="project" value="TreeGrafter"/>
</dbReference>
<keyword evidence="3" id="KW-0949">S-adenosyl-L-methionine</keyword>
<feature type="domain" description="SET" evidence="6">
    <location>
        <begin position="420"/>
        <end position="544"/>
    </location>
</feature>
<evidence type="ECO:0000313" key="9">
    <source>
        <dbReference type="Proteomes" id="UP000092154"/>
    </source>
</evidence>
<evidence type="ECO:0000256" key="1">
    <source>
        <dbReference type="ARBA" id="ARBA00022603"/>
    </source>
</evidence>
<dbReference type="GO" id="GO:0003682">
    <property type="term" value="F:chromatin binding"/>
    <property type="evidence" value="ECO:0007669"/>
    <property type="project" value="TreeGrafter"/>
</dbReference>
<dbReference type="InterPro" id="IPR001214">
    <property type="entry name" value="SET_dom"/>
</dbReference>
<dbReference type="InterPro" id="IPR045318">
    <property type="entry name" value="EZH1/2-like"/>
</dbReference>
<evidence type="ECO:0000259" key="7">
    <source>
        <dbReference type="PROSITE" id="PS51633"/>
    </source>
</evidence>
<feature type="domain" description="CXC" evidence="7">
    <location>
        <begin position="324"/>
        <end position="424"/>
    </location>
</feature>
<keyword evidence="5" id="KW-0804">Transcription</keyword>
<keyword evidence="9" id="KW-1185">Reference proteome</keyword>
<dbReference type="GO" id="GO:0046976">
    <property type="term" value="F:histone H3K27 methyltransferase activity"/>
    <property type="evidence" value="ECO:0007669"/>
    <property type="project" value="TreeGrafter"/>
</dbReference>
<dbReference type="InterPro" id="IPR046341">
    <property type="entry name" value="SET_dom_sf"/>
</dbReference>
<dbReference type="PROSITE" id="PS51633">
    <property type="entry name" value="CXC"/>
    <property type="match status" value="1"/>
</dbReference>
<keyword evidence="1" id="KW-0489">Methyltransferase</keyword>
<dbReference type="STRING" id="1314800.A0A1B7N6R7"/>
<dbReference type="InParanoid" id="A0A1B7N6R7"/>
<dbReference type="InterPro" id="IPR026489">
    <property type="entry name" value="CXC_dom"/>
</dbReference>
<dbReference type="PANTHER" id="PTHR45747">
    <property type="entry name" value="HISTONE-LYSINE N-METHYLTRANSFERASE E(Z)"/>
    <property type="match status" value="1"/>
</dbReference>
<name>A0A1B7N6R7_9AGAM</name>
<dbReference type="PROSITE" id="PS50280">
    <property type="entry name" value="SET"/>
    <property type="match status" value="1"/>
</dbReference>
<evidence type="ECO:0000256" key="4">
    <source>
        <dbReference type="ARBA" id="ARBA00023015"/>
    </source>
</evidence>
<dbReference type="SUPFAM" id="SSF82199">
    <property type="entry name" value="SET domain"/>
    <property type="match status" value="1"/>
</dbReference>
<dbReference type="Pfam" id="PF00856">
    <property type="entry name" value="SET"/>
    <property type="match status" value="1"/>
</dbReference>
<proteinExistence type="predicted"/>
<accession>A0A1B7N6R7</accession>